<dbReference type="PANTHER" id="PTHR43391">
    <property type="entry name" value="RETINOL DEHYDROGENASE-RELATED"/>
    <property type="match status" value="1"/>
</dbReference>
<keyword evidence="5" id="KW-1185">Reference proteome</keyword>
<reference evidence="4 5" key="1">
    <citation type="submission" date="2022-05" db="EMBL/GenBank/DDBJ databases">
        <authorList>
            <consortium name="Genoscope - CEA"/>
            <person name="William W."/>
        </authorList>
    </citation>
    <scope>NUCLEOTIDE SEQUENCE [LARGE SCALE GENOMIC DNA]</scope>
</reference>
<organism evidence="4 5">
    <name type="scientific">Porites lobata</name>
    <dbReference type="NCBI Taxonomy" id="104759"/>
    <lineage>
        <taxon>Eukaryota</taxon>
        <taxon>Metazoa</taxon>
        <taxon>Cnidaria</taxon>
        <taxon>Anthozoa</taxon>
        <taxon>Hexacorallia</taxon>
        <taxon>Scleractinia</taxon>
        <taxon>Fungiina</taxon>
        <taxon>Poritidae</taxon>
        <taxon>Porites</taxon>
    </lineage>
</organism>
<evidence type="ECO:0000256" key="1">
    <source>
        <dbReference type="ARBA" id="ARBA00006484"/>
    </source>
</evidence>
<protein>
    <recommendedName>
        <fullName evidence="6">Retinol dehydrogenase 8</fullName>
    </recommendedName>
</protein>
<evidence type="ECO:0008006" key="6">
    <source>
        <dbReference type="Google" id="ProtNLM"/>
    </source>
</evidence>
<comment type="similarity">
    <text evidence="1 3">Belongs to the short-chain dehydrogenases/reductases (SDR) family.</text>
</comment>
<keyword evidence="2" id="KW-0560">Oxidoreductase</keyword>
<name>A0ABN8PMI4_9CNID</name>
<comment type="caution">
    <text evidence="4">The sequence shown here is derived from an EMBL/GenBank/DDBJ whole genome shotgun (WGS) entry which is preliminary data.</text>
</comment>
<accession>A0ABN8PMI4</accession>
<evidence type="ECO:0000313" key="5">
    <source>
        <dbReference type="Proteomes" id="UP001159405"/>
    </source>
</evidence>
<evidence type="ECO:0000256" key="3">
    <source>
        <dbReference type="RuleBase" id="RU000363"/>
    </source>
</evidence>
<gene>
    <name evidence="4" type="ORF">PLOB_00043872</name>
</gene>
<dbReference type="PRINTS" id="PR00080">
    <property type="entry name" value="SDRFAMILY"/>
</dbReference>
<dbReference type="Proteomes" id="UP001159405">
    <property type="component" value="Unassembled WGS sequence"/>
</dbReference>
<evidence type="ECO:0000256" key="2">
    <source>
        <dbReference type="ARBA" id="ARBA00023002"/>
    </source>
</evidence>
<sequence length="417" mass="46048">MKIILSEKPNLRYQSNASFNPDEVRAKLPDPTGNDVVELLKKNTCFPETNGVTGTCFSGLNMSARIVLISGCSSGIGLATAVLLAKDAEKRFKVYATMRNMAKKGQLEEEGKDQLGDTLIIKQMDVCSDESVTMAVKDVMDTEGRIDILFNNAGVPLMSVFDCIPMDLAKETFDINFFGTLRLIQAVLPGMKARQSGHIINNTSTFAIIGTPFFEIYCASKFAVEGLTESLVPTLRQFNIRVTNINFHLTIFIPVDMVGALCSHFPSQCCSARFGELAAINNIGRTKRRAGSKKKKRRWAEVSQLFLCTLLEPGPVSSAVGECNAERTKNIDLTTADQKTRDIWQGLLGRIGGIFEEKVVLSPLEVADSVREIILSENTNFRFQPSKEFYSEEIAARFADATGYKSVDLISQKFCPE</sequence>
<dbReference type="PANTHER" id="PTHR43391:SF86">
    <property type="entry name" value="SHORT-CHAIN DEHYDROGENASE_REDUCTASE FAMILY PROTEIN"/>
    <property type="match status" value="1"/>
</dbReference>
<dbReference type="Pfam" id="PF00106">
    <property type="entry name" value="adh_short"/>
    <property type="match status" value="1"/>
</dbReference>
<dbReference type="SUPFAM" id="SSF51735">
    <property type="entry name" value="NAD(P)-binding Rossmann-fold domains"/>
    <property type="match status" value="1"/>
</dbReference>
<dbReference type="EMBL" id="CALNXK010000073">
    <property type="protein sequence ID" value="CAH3144245.1"/>
    <property type="molecule type" value="Genomic_DNA"/>
</dbReference>
<dbReference type="Gene3D" id="3.40.50.720">
    <property type="entry name" value="NAD(P)-binding Rossmann-like Domain"/>
    <property type="match status" value="1"/>
</dbReference>
<evidence type="ECO:0000313" key="4">
    <source>
        <dbReference type="EMBL" id="CAH3144245.1"/>
    </source>
</evidence>
<dbReference type="InterPro" id="IPR036291">
    <property type="entry name" value="NAD(P)-bd_dom_sf"/>
</dbReference>
<dbReference type="PRINTS" id="PR00081">
    <property type="entry name" value="GDHRDH"/>
</dbReference>
<proteinExistence type="inferred from homology"/>
<dbReference type="InterPro" id="IPR002347">
    <property type="entry name" value="SDR_fam"/>
</dbReference>